<feature type="domain" description="EamA" evidence="2">
    <location>
        <begin position="145"/>
        <end position="276"/>
    </location>
</feature>
<feature type="transmembrane region" description="Helical" evidence="1">
    <location>
        <begin position="232"/>
        <end position="254"/>
    </location>
</feature>
<evidence type="ECO:0000313" key="4">
    <source>
        <dbReference type="Proteomes" id="UP000184074"/>
    </source>
</evidence>
<dbReference type="Proteomes" id="UP000184074">
    <property type="component" value="Unassembled WGS sequence"/>
</dbReference>
<feature type="transmembrane region" description="Helical" evidence="1">
    <location>
        <begin position="30"/>
        <end position="49"/>
    </location>
</feature>
<dbReference type="AlphaFoldDB" id="A0A1M5NEC3"/>
<dbReference type="STRING" id="1508389.SAMN05444003_1367"/>
<dbReference type="GO" id="GO:0016020">
    <property type="term" value="C:membrane"/>
    <property type="evidence" value="ECO:0007669"/>
    <property type="project" value="InterPro"/>
</dbReference>
<dbReference type="InterPro" id="IPR000620">
    <property type="entry name" value="EamA_dom"/>
</dbReference>
<evidence type="ECO:0000259" key="2">
    <source>
        <dbReference type="Pfam" id="PF00892"/>
    </source>
</evidence>
<keyword evidence="1" id="KW-1133">Transmembrane helix</keyword>
<reference evidence="3 4" key="1">
    <citation type="submission" date="2016-11" db="EMBL/GenBank/DDBJ databases">
        <authorList>
            <person name="Jaros S."/>
            <person name="Januszkiewicz K."/>
            <person name="Wedrychowicz H."/>
        </authorList>
    </citation>
    <scope>NUCLEOTIDE SEQUENCE [LARGE SCALE GENOMIC DNA]</scope>
    <source>
        <strain evidence="3 4">DSM 28715</strain>
    </source>
</reference>
<protein>
    <submittedName>
        <fullName evidence="3">EamA-like transporter family protein</fullName>
    </submittedName>
</protein>
<organism evidence="3 4">
    <name type="scientific">Cognatiyoonia sediminum</name>
    <dbReference type="NCBI Taxonomy" id="1508389"/>
    <lineage>
        <taxon>Bacteria</taxon>
        <taxon>Pseudomonadati</taxon>
        <taxon>Pseudomonadota</taxon>
        <taxon>Alphaproteobacteria</taxon>
        <taxon>Rhodobacterales</taxon>
        <taxon>Paracoccaceae</taxon>
        <taxon>Cognatiyoonia</taxon>
    </lineage>
</organism>
<proteinExistence type="predicted"/>
<feature type="transmembrane region" description="Helical" evidence="1">
    <location>
        <begin position="172"/>
        <end position="193"/>
    </location>
</feature>
<feature type="transmembrane region" description="Helical" evidence="1">
    <location>
        <begin position="205"/>
        <end position="226"/>
    </location>
</feature>
<feature type="transmembrane region" description="Helical" evidence="1">
    <location>
        <begin position="58"/>
        <end position="78"/>
    </location>
</feature>
<feature type="transmembrane region" description="Helical" evidence="1">
    <location>
        <begin position="143"/>
        <end position="160"/>
    </location>
</feature>
<name>A0A1M5NEC3_9RHOB</name>
<gene>
    <name evidence="3" type="ORF">SAMN05444003_1367</name>
</gene>
<feature type="domain" description="EamA" evidence="2">
    <location>
        <begin position="4"/>
        <end position="130"/>
    </location>
</feature>
<dbReference type="Pfam" id="PF00892">
    <property type="entry name" value="EamA"/>
    <property type="match status" value="2"/>
</dbReference>
<dbReference type="PANTHER" id="PTHR22911">
    <property type="entry name" value="ACYL-MALONYL CONDENSING ENZYME-RELATED"/>
    <property type="match status" value="1"/>
</dbReference>
<keyword evidence="4" id="KW-1185">Reference proteome</keyword>
<dbReference type="OrthoDB" id="9783707at2"/>
<dbReference type="SUPFAM" id="SSF103481">
    <property type="entry name" value="Multidrug resistance efflux transporter EmrE"/>
    <property type="match status" value="2"/>
</dbReference>
<feature type="transmembrane region" description="Helical" evidence="1">
    <location>
        <begin position="98"/>
        <end position="131"/>
    </location>
</feature>
<keyword evidence="1" id="KW-0472">Membrane</keyword>
<accession>A0A1M5NEC3</accession>
<evidence type="ECO:0000313" key="3">
    <source>
        <dbReference type="EMBL" id="SHG87924.1"/>
    </source>
</evidence>
<dbReference type="InterPro" id="IPR037185">
    <property type="entry name" value="EmrE-like"/>
</dbReference>
<dbReference type="PANTHER" id="PTHR22911:SF106">
    <property type="entry name" value="INTEGRAL MEMBRANE PROTEIN"/>
    <property type="match status" value="1"/>
</dbReference>
<dbReference type="EMBL" id="FQXB01000001">
    <property type="protein sequence ID" value="SHG87924.1"/>
    <property type="molecule type" value="Genomic_DNA"/>
</dbReference>
<keyword evidence="1" id="KW-0812">Transmembrane</keyword>
<dbReference type="Gene3D" id="1.10.3730.20">
    <property type="match status" value="2"/>
</dbReference>
<dbReference type="RefSeq" id="WP_072900058.1">
    <property type="nucleotide sequence ID" value="NZ_FQXB01000001.1"/>
</dbReference>
<sequence>MSIWVLLAVLFAALLHATWNALIKVGASKMTSMLIMTLVQGAAGLAIALTRAFPTGEVWLWLLASGLFHSAYRLFLVYAYEQGDLSRVYPIARGAAPMLVLVISAVLLSDVIAGLEYLGILVLGLGILLMAQGVFRSHESAKLVPLALGSAAMTAGYSLVDGLGARAAGDAVTYVAWLFALDAVFFTPIFLALRGRSALTASRQTWVMGSLAAMASYGAYAIVVWAMTLAPIALVTALRETSILFAVMIGWLFFGEKMGVQKAAAAGLIVLGVVITRL</sequence>
<evidence type="ECO:0000256" key="1">
    <source>
        <dbReference type="SAM" id="Phobius"/>
    </source>
</evidence>